<dbReference type="CDD" id="cd06223">
    <property type="entry name" value="PRTases_typeI"/>
    <property type="match status" value="1"/>
</dbReference>
<dbReference type="Pfam" id="PF14681">
    <property type="entry name" value="UPRTase"/>
    <property type="match status" value="1"/>
</dbReference>
<dbReference type="EMBL" id="JABSND010000127">
    <property type="protein sequence ID" value="KAI6296744.1"/>
    <property type="molecule type" value="Genomic_DNA"/>
</dbReference>
<dbReference type="Gene3D" id="3.40.50.2020">
    <property type="match status" value="1"/>
</dbReference>
<feature type="domain" description="Phosphoribosyltransferase" evidence="1">
    <location>
        <begin position="13"/>
        <end position="158"/>
    </location>
</feature>
<dbReference type="InterPro" id="IPR029057">
    <property type="entry name" value="PRTase-like"/>
</dbReference>
<keyword evidence="3" id="KW-1185">Reference proteome</keyword>
<evidence type="ECO:0000313" key="3">
    <source>
        <dbReference type="Proteomes" id="UP001059893"/>
    </source>
</evidence>
<protein>
    <recommendedName>
        <fullName evidence="1">Phosphoribosyltransferase domain-containing protein</fullName>
    </recommendedName>
</protein>
<reference evidence="2" key="1">
    <citation type="submission" date="2021-01" db="EMBL/GenBank/DDBJ databases">
        <title>Deciphering the adaptive evolutionary patterns associated with biogeogrpahic diversity in the finger millet blast pathogen Magnaporthe oryzae in Eastern Africa.</title>
        <authorList>
            <person name="Onyema G."/>
            <person name="Shittu T.A."/>
            <person name="Dodsworth S."/>
            <person name="Devilliers S."/>
            <person name="Muthumeenakshi S."/>
            <person name="Sreenivasaprasad S."/>
        </authorList>
    </citation>
    <scope>NUCLEOTIDE SEQUENCE</scope>
    <source>
        <strain evidence="2">D15/s37</strain>
    </source>
</reference>
<accession>A0ABQ8NHS3</accession>
<name>A0ABQ8NHS3_PYRGI</name>
<dbReference type="Proteomes" id="UP001059893">
    <property type="component" value="Unassembled WGS sequence"/>
</dbReference>
<evidence type="ECO:0000259" key="1">
    <source>
        <dbReference type="Pfam" id="PF14681"/>
    </source>
</evidence>
<proteinExistence type="predicted"/>
<organism evidence="2 3">
    <name type="scientific">Pyricularia grisea</name>
    <name type="common">Crabgrass-specific blast fungus</name>
    <name type="synonym">Magnaporthe grisea</name>
    <dbReference type="NCBI Taxonomy" id="148305"/>
    <lineage>
        <taxon>Eukaryota</taxon>
        <taxon>Fungi</taxon>
        <taxon>Dikarya</taxon>
        <taxon>Ascomycota</taxon>
        <taxon>Pezizomycotina</taxon>
        <taxon>Sordariomycetes</taxon>
        <taxon>Sordariomycetidae</taxon>
        <taxon>Magnaporthales</taxon>
        <taxon>Pyriculariaceae</taxon>
        <taxon>Pyricularia</taxon>
    </lineage>
</organism>
<gene>
    <name evidence="2" type="ORF">MCOR33_006735</name>
</gene>
<comment type="caution">
    <text evidence="2">The sequence shown here is derived from an EMBL/GenBank/DDBJ whole genome shotgun (WGS) entry which is preliminary data.</text>
</comment>
<dbReference type="InterPro" id="IPR000836">
    <property type="entry name" value="PRTase_dom"/>
</dbReference>
<sequence length="159" mass="17523">MEAFEVPIYIAPSTAAKLLASPMRDASIEGLTLQDARVQTGRFLATQVVTEVICLEKHTIPHLQGQNTSGYRLKNEKRKLIVAIMRGGEPMAKGVYKTFPLARYAFAKSPQNIAWRDVADMANILLVDSVINTGKSMIDFVENIRTISSKAKILFVAGI</sequence>
<dbReference type="SUPFAM" id="SSF53271">
    <property type="entry name" value="PRTase-like"/>
    <property type="match status" value="1"/>
</dbReference>
<evidence type="ECO:0000313" key="2">
    <source>
        <dbReference type="EMBL" id="KAI6296744.1"/>
    </source>
</evidence>